<sequence>MEKPYLNITELSIILGQGRRYAERVMEHLQEIAKEKNYYIPKSGRDVLIPTHLVKKELKIKEIIFDKAKAGGHKDD</sequence>
<dbReference type="EMBL" id="BK015139">
    <property type="protein sequence ID" value="DAD92571.1"/>
    <property type="molecule type" value="Genomic_DNA"/>
</dbReference>
<protein>
    <submittedName>
        <fullName evidence="1">Uncharacterized protein</fullName>
    </submittedName>
</protein>
<reference evidence="1" key="1">
    <citation type="journal article" date="2021" name="Proc. Natl. Acad. Sci. U.S.A.">
        <title>A Catalog of Tens of Thousands of Viruses from Human Metagenomes Reveals Hidden Associations with Chronic Diseases.</title>
        <authorList>
            <person name="Tisza M.J."/>
            <person name="Buck C.B."/>
        </authorList>
    </citation>
    <scope>NUCLEOTIDE SEQUENCE</scope>
    <source>
        <strain evidence="1">CtUse40</strain>
    </source>
</reference>
<organism evidence="1">
    <name type="scientific">Siphoviridae sp. ctUse40</name>
    <dbReference type="NCBI Taxonomy" id="2826356"/>
    <lineage>
        <taxon>Viruses</taxon>
        <taxon>Duplodnaviria</taxon>
        <taxon>Heunggongvirae</taxon>
        <taxon>Uroviricota</taxon>
        <taxon>Caudoviricetes</taxon>
    </lineage>
</organism>
<accession>A0A8S5NEP6</accession>
<evidence type="ECO:0000313" key="1">
    <source>
        <dbReference type="EMBL" id="DAD92571.1"/>
    </source>
</evidence>
<proteinExistence type="predicted"/>
<name>A0A8S5NEP6_9CAUD</name>